<feature type="transmembrane region" description="Helical" evidence="1">
    <location>
        <begin position="82"/>
        <end position="102"/>
    </location>
</feature>
<sequence length="439" mass="49607">MANPYTPVIASIEDAVYDSPGHLFRVRIIILAVLLGLVALLTLVRFALLLVEFRRREESLWLAKWVKRSENQHFLVTHQRPINMIMVLVTSVILLAYVIRLHELYGDRTSLPQAAGWRNFSFFPLVLHGWLSGWSVLQSHLVVLESKGKIWGWWVAPLANTAYFASTAIMFIPLLTVAAVTTKSWRRVWTSYYQLHALLKQLESSWTPQTPSALPSQYFEFSGAVRRYLRFSVATKALYAAIVAITAIINTVALNLYYTMRKQINFNMAEMAPTSGRSSRRPSQAQVRELASHGIERAKRVQSLQYASSTVIQISFAMIFGGILFATCFGWAISVPTITLGFAHPVRWGAVECSAFLVVWIYALFYLPLSLKLIRDAWINLPNKETGSLRTIPPEDTLAHFFFERGAEATVLPRDGERISLKGVKRDTVARSVRQESAA</sequence>
<feature type="transmembrane region" description="Helical" evidence="1">
    <location>
        <begin position="122"/>
        <end position="144"/>
    </location>
</feature>
<protein>
    <submittedName>
        <fullName evidence="2">Uncharacterized protein</fullName>
    </submittedName>
</protein>
<name>A0A1Y2G1G6_9BASI</name>
<reference evidence="2 3" key="1">
    <citation type="submission" date="2016-07" db="EMBL/GenBank/DDBJ databases">
        <title>Pervasive Adenine N6-methylation of Active Genes in Fungi.</title>
        <authorList>
            <consortium name="DOE Joint Genome Institute"/>
            <person name="Mondo S.J."/>
            <person name="Dannebaum R.O."/>
            <person name="Kuo R.C."/>
            <person name="Labutti K."/>
            <person name="Haridas S."/>
            <person name="Kuo A."/>
            <person name="Salamov A."/>
            <person name="Ahrendt S.R."/>
            <person name="Lipzen A."/>
            <person name="Sullivan W."/>
            <person name="Andreopoulos W.B."/>
            <person name="Clum A."/>
            <person name="Lindquist E."/>
            <person name="Daum C."/>
            <person name="Ramamoorthy G.K."/>
            <person name="Gryganskyi A."/>
            <person name="Culley D."/>
            <person name="Magnuson J.K."/>
            <person name="James T.Y."/>
            <person name="O'Malley M.A."/>
            <person name="Stajich J.E."/>
            <person name="Spatafora J.W."/>
            <person name="Visel A."/>
            <person name="Grigoriev I.V."/>
        </authorList>
    </citation>
    <scope>NUCLEOTIDE SEQUENCE [LARGE SCALE GENOMIC DNA]</scope>
    <source>
        <strain evidence="2 3">62-1032</strain>
    </source>
</reference>
<keyword evidence="3" id="KW-1185">Reference proteome</keyword>
<feature type="transmembrane region" description="Helical" evidence="1">
    <location>
        <begin position="28"/>
        <end position="51"/>
    </location>
</feature>
<dbReference type="AlphaFoldDB" id="A0A1Y2G1G6"/>
<feature type="transmembrane region" description="Helical" evidence="1">
    <location>
        <begin position="306"/>
        <end position="334"/>
    </location>
</feature>
<dbReference type="EMBL" id="MCGR01000003">
    <property type="protein sequence ID" value="ORY90747.1"/>
    <property type="molecule type" value="Genomic_DNA"/>
</dbReference>
<proteinExistence type="predicted"/>
<dbReference type="InParanoid" id="A0A1Y2G1G6"/>
<feature type="transmembrane region" description="Helical" evidence="1">
    <location>
        <begin position="237"/>
        <end position="258"/>
    </location>
</feature>
<organism evidence="2 3">
    <name type="scientific">Leucosporidium creatinivorum</name>
    <dbReference type="NCBI Taxonomy" id="106004"/>
    <lineage>
        <taxon>Eukaryota</taxon>
        <taxon>Fungi</taxon>
        <taxon>Dikarya</taxon>
        <taxon>Basidiomycota</taxon>
        <taxon>Pucciniomycotina</taxon>
        <taxon>Microbotryomycetes</taxon>
        <taxon>Leucosporidiales</taxon>
        <taxon>Leucosporidium</taxon>
    </lineage>
</organism>
<dbReference type="Proteomes" id="UP000193467">
    <property type="component" value="Unassembled WGS sequence"/>
</dbReference>
<keyword evidence="1" id="KW-0472">Membrane</keyword>
<comment type="caution">
    <text evidence="2">The sequence shown here is derived from an EMBL/GenBank/DDBJ whole genome shotgun (WGS) entry which is preliminary data.</text>
</comment>
<keyword evidence="1" id="KW-0812">Transmembrane</keyword>
<feature type="transmembrane region" description="Helical" evidence="1">
    <location>
        <begin position="151"/>
        <end position="180"/>
    </location>
</feature>
<evidence type="ECO:0000256" key="1">
    <source>
        <dbReference type="SAM" id="Phobius"/>
    </source>
</evidence>
<evidence type="ECO:0000313" key="3">
    <source>
        <dbReference type="Proteomes" id="UP000193467"/>
    </source>
</evidence>
<keyword evidence="1" id="KW-1133">Transmembrane helix</keyword>
<gene>
    <name evidence="2" type="ORF">BCR35DRAFT_299313</name>
</gene>
<feature type="transmembrane region" description="Helical" evidence="1">
    <location>
        <begin position="346"/>
        <end position="367"/>
    </location>
</feature>
<evidence type="ECO:0000313" key="2">
    <source>
        <dbReference type="EMBL" id="ORY90747.1"/>
    </source>
</evidence>
<accession>A0A1Y2G1G6</accession>